<dbReference type="AlphaFoldDB" id="A0A813MHD7"/>
<sequence>MRSFEINNTSTSPILAVTWKQSAIESQRLNFIVCIIASFIHALFWLQLVFYPVVRQKALQWIYAYLIVDILLLLRFFLLYIVHTKYRSFTSNVLWTLVVCYIEAAVDNYLNILGVYILLALNISRYMQIAHNRNVYDKHPQWLILFHLSICLAPFLFLFIQFLVGWSKLKQSNDDLCDSYSVNVYIQILNIFVAFAFPIASNIFVIALSVRHVRLTSTLRRTVHHVSAREKYNRSLVIQFLVFYIVWLSLWSPNVISYQLITGTDEITLITRLLNSIEIALDPIIVGALDVRFWQIWKKLCSNFKCFNLRKRVRRSIKVVPAHKRENIY</sequence>
<feature type="transmembrane region" description="Helical" evidence="5">
    <location>
        <begin position="62"/>
        <end position="82"/>
    </location>
</feature>
<dbReference type="PROSITE" id="PS50262">
    <property type="entry name" value="G_PROTEIN_RECEP_F1_2"/>
    <property type="match status" value="1"/>
</dbReference>
<dbReference type="Gene3D" id="1.20.1070.10">
    <property type="entry name" value="Rhodopsin 7-helix transmembrane proteins"/>
    <property type="match status" value="1"/>
</dbReference>
<evidence type="ECO:0000256" key="2">
    <source>
        <dbReference type="ARBA" id="ARBA00022692"/>
    </source>
</evidence>
<comment type="caution">
    <text evidence="7">The sequence shown here is derived from an EMBL/GenBank/DDBJ whole genome shotgun (WGS) entry which is preliminary data.</text>
</comment>
<accession>A0A813MHD7</accession>
<evidence type="ECO:0000256" key="5">
    <source>
        <dbReference type="SAM" id="Phobius"/>
    </source>
</evidence>
<dbReference type="SUPFAM" id="SSF81321">
    <property type="entry name" value="Family A G protein-coupled receptor-like"/>
    <property type="match status" value="1"/>
</dbReference>
<feature type="transmembrane region" description="Helical" evidence="5">
    <location>
        <begin position="142"/>
        <end position="164"/>
    </location>
</feature>
<dbReference type="GO" id="GO:0016020">
    <property type="term" value="C:membrane"/>
    <property type="evidence" value="ECO:0007669"/>
    <property type="project" value="UniProtKB-SubCell"/>
</dbReference>
<dbReference type="EMBL" id="CAJNOR010005345">
    <property type="protein sequence ID" value="CAF1558123.1"/>
    <property type="molecule type" value="Genomic_DNA"/>
</dbReference>
<feature type="transmembrane region" description="Helical" evidence="5">
    <location>
        <begin position="184"/>
        <end position="210"/>
    </location>
</feature>
<feature type="domain" description="G-protein coupled receptors family 1 profile" evidence="6">
    <location>
        <begin position="29"/>
        <end position="286"/>
    </location>
</feature>
<evidence type="ECO:0000259" key="6">
    <source>
        <dbReference type="PROSITE" id="PS50262"/>
    </source>
</evidence>
<dbReference type="EMBL" id="CAJNOJ010000001">
    <property type="protein sequence ID" value="CAF0721935.1"/>
    <property type="molecule type" value="Genomic_DNA"/>
</dbReference>
<keyword evidence="9" id="KW-1185">Reference proteome</keyword>
<comment type="subcellular location">
    <subcellularLocation>
        <location evidence="1">Membrane</location>
    </subcellularLocation>
</comment>
<reference evidence="7" key="1">
    <citation type="submission" date="2021-02" db="EMBL/GenBank/DDBJ databases">
        <authorList>
            <person name="Nowell W R."/>
        </authorList>
    </citation>
    <scope>NUCLEOTIDE SEQUENCE</scope>
</reference>
<evidence type="ECO:0000313" key="10">
    <source>
        <dbReference type="Proteomes" id="UP000663852"/>
    </source>
</evidence>
<keyword evidence="2 5" id="KW-0812">Transmembrane</keyword>
<feature type="transmembrane region" description="Helical" evidence="5">
    <location>
        <begin position="29"/>
        <end position="50"/>
    </location>
</feature>
<evidence type="ECO:0000313" key="8">
    <source>
        <dbReference type="EMBL" id="CAF1558123.1"/>
    </source>
</evidence>
<evidence type="ECO:0000313" key="9">
    <source>
        <dbReference type="Proteomes" id="UP000663828"/>
    </source>
</evidence>
<gene>
    <name evidence="7" type="ORF">EDS130_LOCUS336</name>
    <name evidence="8" type="ORF">XAT740_LOCUS43409</name>
</gene>
<evidence type="ECO:0000256" key="4">
    <source>
        <dbReference type="ARBA" id="ARBA00023136"/>
    </source>
</evidence>
<dbReference type="Proteomes" id="UP000663852">
    <property type="component" value="Unassembled WGS sequence"/>
</dbReference>
<keyword evidence="4 5" id="KW-0472">Membrane</keyword>
<dbReference type="InterPro" id="IPR017452">
    <property type="entry name" value="GPCR_Rhodpsn_7TM"/>
</dbReference>
<evidence type="ECO:0000313" key="7">
    <source>
        <dbReference type="EMBL" id="CAF0721935.1"/>
    </source>
</evidence>
<evidence type="ECO:0000256" key="1">
    <source>
        <dbReference type="ARBA" id="ARBA00004370"/>
    </source>
</evidence>
<name>A0A813MHD7_ADIRI</name>
<organism evidence="7 10">
    <name type="scientific">Adineta ricciae</name>
    <name type="common">Rotifer</name>
    <dbReference type="NCBI Taxonomy" id="249248"/>
    <lineage>
        <taxon>Eukaryota</taxon>
        <taxon>Metazoa</taxon>
        <taxon>Spiralia</taxon>
        <taxon>Gnathifera</taxon>
        <taxon>Rotifera</taxon>
        <taxon>Eurotatoria</taxon>
        <taxon>Bdelloidea</taxon>
        <taxon>Adinetida</taxon>
        <taxon>Adinetidae</taxon>
        <taxon>Adineta</taxon>
    </lineage>
</organism>
<dbReference type="Proteomes" id="UP000663828">
    <property type="component" value="Unassembled WGS sequence"/>
</dbReference>
<evidence type="ECO:0000256" key="3">
    <source>
        <dbReference type="ARBA" id="ARBA00022989"/>
    </source>
</evidence>
<proteinExistence type="predicted"/>
<keyword evidence="3 5" id="KW-1133">Transmembrane helix</keyword>
<protein>
    <recommendedName>
        <fullName evidence="6">G-protein coupled receptors family 1 profile domain-containing protein</fullName>
    </recommendedName>
</protein>
<feature type="transmembrane region" description="Helical" evidence="5">
    <location>
        <begin position="231"/>
        <end position="251"/>
    </location>
</feature>